<evidence type="ECO:0000259" key="1">
    <source>
        <dbReference type="PROSITE" id="PS51186"/>
    </source>
</evidence>
<dbReference type="RefSeq" id="WP_128692328.1">
    <property type="nucleotide sequence ID" value="NZ_LHQS01000001.1"/>
</dbReference>
<dbReference type="OrthoDB" id="120213at2157"/>
<dbReference type="SUPFAM" id="SSF55729">
    <property type="entry name" value="Acyl-CoA N-acyltransferases (Nat)"/>
    <property type="match status" value="1"/>
</dbReference>
<dbReference type="EMBL" id="LHQS01000001">
    <property type="protein sequence ID" value="RXE56618.1"/>
    <property type="molecule type" value="Genomic_DNA"/>
</dbReference>
<dbReference type="GO" id="GO:0016747">
    <property type="term" value="F:acyltransferase activity, transferring groups other than amino-acyl groups"/>
    <property type="evidence" value="ECO:0007669"/>
    <property type="project" value="InterPro"/>
</dbReference>
<reference evidence="2 3" key="1">
    <citation type="journal article" date="2015" name="Int. J. Syst. Evol. Microbiol.">
        <title>Methanoculleus taiwanensis sp. nov., a methanogen isolated from deep marine sediment at the deformation front area near Taiwan.</title>
        <authorList>
            <person name="Weng C.Y."/>
            <person name="Chen S.C."/>
            <person name="Lai M.C."/>
            <person name="Wu S.Y."/>
            <person name="Lin S."/>
            <person name="Yang T.F."/>
            <person name="Chen P.C."/>
        </authorList>
    </citation>
    <scope>NUCLEOTIDE SEQUENCE [LARGE SCALE GENOMIC DNA]</scope>
    <source>
        <strain evidence="2 3">CYW4</strain>
    </source>
</reference>
<evidence type="ECO:0000313" key="2">
    <source>
        <dbReference type="EMBL" id="RXE56618.1"/>
    </source>
</evidence>
<keyword evidence="3" id="KW-1185">Reference proteome</keyword>
<proteinExistence type="predicted"/>
<gene>
    <name evidence="2" type="ORF">ABH15_00020</name>
</gene>
<dbReference type="InterPro" id="IPR016181">
    <property type="entry name" value="Acyl_CoA_acyltransferase"/>
</dbReference>
<feature type="domain" description="N-acetyltransferase" evidence="1">
    <location>
        <begin position="8"/>
        <end position="171"/>
    </location>
</feature>
<dbReference type="PANTHER" id="PTHR43328">
    <property type="entry name" value="ACETYLTRANSFERASE-RELATED"/>
    <property type="match status" value="1"/>
</dbReference>
<dbReference type="Proteomes" id="UP000290932">
    <property type="component" value="Unassembled WGS sequence"/>
</dbReference>
<organism evidence="2 3">
    <name type="scientific">Methanoculleus taiwanensis</name>
    <dbReference type="NCBI Taxonomy" id="1550565"/>
    <lineage>
        <taxon>Archaea</taxon>
        <taxon>Methanobacteriati</taxon>
        <taxon>Methanobacteriota</taxon>
        <taxon>Stenosarchaea group</taxon>
        <taxon>Methanomicrobia</taxon>
        <taxon>Methanomicrobiales</taxon>
        <taxon>Methanomicrobiaceae</taxon>
        <taxon>Methanoculleus</taxon>
    </lineage>
</organism>
<dbReference type="PROSITE" id="PS51186">
    <property type="entry name" value="GNAT"/>
    <property type="match status" value="1"/>
</dbReference>
<comment type="caution">
    <text evidence="2">The sequence shown here is derived from an EMBL/GenBank/DDBJ whole genome shotgun (WGS) entry which is preliminary data.</text>
</comment>
<sequence>MQLITPSSVLRTWTPGDTGSLVRHANNPRIAAMMRDGFPFPYTPADARLFIRKAMDTSSRLFLAIEVGGEAVGGIGIQPGDDIRHRTAELGYWLAEQYWGRGIVTDAVRSLVPVAFERFAIVRLEAGIFSNKPASMRVLEKCGFTREAVHKKAITKHGVVLDEVVYVHFRDGTGSGGRSPHTSTDTLL</sequence>
<dbReference type="AlphaFoldDB" id="A0A498H391"/>
<keyword evidence="2" id="KW-0808">Transferase</keyword>
<dbReference type="InterPro" id="IPR000182">
    <property type="entry name" value="GNAT_dom"/>
</dbReference>
<evidence type="ECO:0000313" key="3">
    <source>
        <dbReference type="Proteomes" id="UP000290932"/>
    </source>
</evidence>
<dbReference type="Pfam" id="PF13302">
    <property type="entry name" value="Acetyltransf_3"/>
    <property type="match status" value="1"/>
</dbReference>
<dbReference type="Gene3D" id="3.40.630.30">
    <property type="match status" value="1"/>
</dbReference>
<accession>A0A498H391</accession>
<protein>
    <submittedName>
        <fullName evidence="2">GCN5 family acetyltransferase</fullName>
    </submittedName>
</protein>
<name>A0A498H391_9EURY</name>
<dbReference type="PANTHER" id="PTHR43328:SF1">
    <property type="entry name" value="N-ACETYLTRANSFERASE DOMAIN-CONTAINING PROTEIN"/>
    <property type="match status" value="1"/>
</dbReference>